<evidence type="ECO:0000256" key="1">
    <source>
        <dbReference type="ARBA" id="ARBA00004651"/>
    </source>
</evidence>
<gene>
    <name evidence="10" type="primary">arnT</name>
    <name evidence="10" type="ORF">MAMC_00090</name>
</gene>
<evidence type="ECO:0000256" key="2">
    <source>
        <dbReference type="ARBA" id="ARBA00022475"/>
    </source>
</evidence>
<proteinExistence type="predicted"/>
<dbReference type="GO" id="GO:0010041">
    <property type="term" value="P:response to iron(III) ion"/>
    <property type="evidence" value="ECO:0007669"/>
    <property type="project" value="TreeGrafter"/>
</dbReference>
<accession>A0A5E6M5B6</accession>
<evidence type="ECO:0000256" key="3">
    <source>
        <dbReference type="ARBA" id="ARBA00022676"/>
    </source>
</evidence>
<dbReference type="Pfam" id="PF13231">
    <property type="entry name" value="PMT_2"/>
    <property type="match status" value="1"/>
</dbReference>
<feature type="transmembrane region" description="Helical" evidence="8">
    <location>
        <begin position="119"/>
        <end position="139"/>
    </location>
</feature>
<reference evidence="10" key="1">
    <citation type="submission" date="2019-09" db="EMBL/GenBank/DDBJ databases">
        <authorList>
            <person name="Cremers G."/>
        </authorList>
    </citation>
    <scope>NUCLEOTIDE SEQUENCE [LARGE SCALE GENOMIC DNA]</scope>
    <source>
        <strain evidence="10">3B</strain>
    </source>
</reference>
<keyword evidence="4 10" id="KW-0808">Transferase</keyword>
<keyword evidence="11" id="KW-1185">Reference proteome</keyword>
<dbReference type="PANTHER" id="PTHR33908:SF3">
    <property type="entry name" value="UNDECAPRENYL PHOSPHATE-ALPHA-4-AMINO-4-DEOXY-L-ARABINOSE ARABINOSYL TRANSFERASE"/>
    <property type="match status" value="1"/>
</dbReference>
<name>A0A5E6M5B6_9BACT</name>
<organism evidence="10 11">
    <name type="scientific">Methylacidimicrobium cyclopophantes</name>
    <dbReference type="NCBI Taxonomy" id="1041766"/>
    <lineage>
        <taxon>Bacteria</taxon>
        <taxon>Pseudomonadati</taxon>
        <taxon>Verrucomicrobiota</taxon>
        <taxon>Methylacidimicrobium</taxon>
    </lineage>
</organism>
<dbReference type="GO" id="GO:0103015">
    <property type="term" value="F:4-amino-4-deoxy-L-arabinose transferase activity"/>
    <property type="evidence" value="ECO:0007669"/>
    <property type="project" value="UniProtKB-EC"/>
</dbReference>
<keyword evidence="6 8" id="KW-1133">Transmembrane helix</keyword>
<evidence type="ECO:0000256" key="6">
    <source>
        <dbReference type="ARBA" id="ARBA00022989"/>
    </source>
</evidence>
<dbReference type="PANTHER" id="PTHR33908">
    <property type="entry name" value="MANNOSYLTRANSFERASE YKCB-RELATED"/>
    <property type="match status" value="1"/>
</dbReference>
<feature type="transmembrane region" description="Helical" evidence="8">
    <location>
        <begin position="195"/>
        <end position="225"/>
    </location>
</feature>
<dbReference type="Proteomes" id="UP000381693">
    <property type="component" value="Unassembled WGS sequence"/>
</dbReference>
<feature type="transmembrane region" description="Helical" evidence="8">
    <location>
        <begin position="151"/>
        <end position="183"/>
    </location>
</feature>
<keyword evidence="5 8" id="KW-0812">Transmembrane</keyword>
<evidence type="ECO:0000313" key="10">
    <source>
        <dbReference type="EMBL" id="VVM04528.1"/>
    </source>
</evidence>
<evidence type="ECO:0000256" key="4">
    <source>
        <dbReference type="ARBA" id="ARBA00022679"/>
    </source>
</evidence>
<keyword evidence="7 8" id="KW-0472">Membrane</keyword>
<evidence type="ECO:0000313" key="11">
    <source>
        <dbReference type="Proteomes" id="UP000381693"/>
    </source>
</evidence>
<evidence type="ECO:0000256" key="7">
    <source>
        <dbReference type="ARBA" id="ARBA00023136"/>
    </source>
</evidence>
<protein>
    <submittedName>
        <fullName evidence="10">Undecaprenyl phosphate-alpha-4-amino-4-deoxy-L-arabinose arabinosyl transferase</fullName>
        <ecNumber evidence="10">2.4.2.43</ecNumber>
    </submittedName>
</protein>
<feature type="domain" description="Glycosyltransferase RgtA/B/C/D-like" evidence="9">
    <location>
        <begin position="95"/>
        <end position="253"/>
    </location>
</feature>
<feature type="transmembrane region" description="Helical" evidence="8">
    <location>
        <begin position="383"/>
        <end position="406"/>
    </location>
</feature>
<comment type="subcellular location">
    <subcellularLocation>
        <location evidence="1">Cell membrane</location>
        <topology evidence="1">Multi-pass membrane protein</topology>
    </subcellularLocation>
</comment>
<feature type="transmembrane region" description="Helical" evidence="8">
    <location>
        <begin position="442"/>
        <end position="462"/>
    </location>
</feature>
<feature type="transmembrane region" description="Helical" evidence="8">
    <location>
        <begin position="237"/>
        <end position="256"/>
    </location>
</feature>
<comment type="caution">
    <text evidence="10">The sequence shown here is derived from an EMBL/GenBank/DDBJ whole genome shotgun (WGS) entry which is preliminary data.</text>
</comment>
<dbReference type="AlphaFoldDB" id="A0A5E6M5B6"/>
<feature type="transmembrane region" description="Helical" evidence="8">
    <location>
        <begin position="299"/>
        <end position="318"/>
    </location>
</feature>
<feature type="transmembrane region" description="Helical" evidence="8">
    <location>
        <begin position="36"/>
        <end position="54"/>
    </location>
</feature>
<dbReference type="InterPro" id="IPR050297">
    <property type="entry name" value="LipidA_mod_glycosyltrf_83"/>
</dbReference>
<evidence type="ECO:0000259" key="9">
    <source>
        <dbReference type="Pfam" id="PF13231"/>
    </source>
</evidence>
<dbReference type="GO" id="GO:0005886">
    <property type="term" value="C:plasma membrane"/>
    <property type="evidence" value="ECO:0007669"/>
    <property type="project" value="UniProtKB-SubCell"/>
</dbReference>
<keyword evidence="2" id="KW-1003">Cell membrane</keyword>
<evidence type="ECO:0000256" key="8">
    <source>
        <dbReference type="SAM" id="Phobius"/>
    </source>
</evidence>
<dbReference type="GO" id="GO:0009103">
    <property type="term" value="P:lipopolysaccharide biosynthetic process"/>
    <property type="evidence" value="ECO:0007669"/>
    <property type="project" value="UniProtKB-ARBA"/>
</dbReference>
<evidence type="ECO:0000256" key="5">
    <source>
        <dbReference type="ARBA" id="ARBA00022692"/>
    </source>
</evidence>
<dbReference type="EMBL" id="CABFUZ020000013">
    <property type="protein sequence ID" value="VVM04528.1"/>
    <property type="molecule type" value="Genomic_DNA"/>
</dbReference>
<keyword evidence="3 10" id="KW-0328">Glycosyltransferase</keyword>
<dbReference type="EC" id="2.4.2.43" evidence="10"/>
<sequence length="617" mass="68942">MELLEEAGSGKNCLHRFRPFYRLFDRLSLLVSDSRGADVLGFLVIGALGAFYIAESGHPVIFDDNEGLYAGAAREMRARGDWILPTLDGVPRCQKPPLVYWLILLSTGLFGENEFAVRLPQALAMFAWIGATYSLGASLRGRNDGLMGASILGTAFGSFVFGHILMPEIFLAASIAWSFWFLWKTLTEGKKRYLIGLWIAIAVGTLAKGLHALFYPLAVVGLLVLFAPEWRRRAAGIFRWEGITLFFCLVIPWYALMEGRLPGFLWEHFGNEQFGHAVNRRYPPDAGTVRLPVFLSEQFLFLLPWSLFAAALWLPFPHRKAVPTAPRDRGTLFLGLWILVTFFSLVRSSLQDYYALSCFPALALYLARPFCRSGEGQSHWTIWIPFAVIVALAAAAGAAGLCFWSSTHHLSAIAAAPVDRRDNFLAAIFGFSFSTWRAFVPLLLWASLSLILGGTAALWFAFRGNRLASGLCLALSMLLPLAEAGRGFQLLEDYFSSEKIARYLNTVPAGNRRIIADGEPNFFSSLFFYLRKGQVFWLHSSSASSFVLRSWPESQKLSLSEEEFLRLWSGERPIYLICEQSAMKRWKPIFDETTPSWKAILRCGTRVLVVNGVEGGS</sequence>
<feature type="transmembrane region" description="Helical" evidence="8">
    <location>
        <begin position="330"/>
        <end position="347"/>
    </location>
</feature>
<dbReference type="InterPro" id="IPR038731">
    <property type="entry name" value="RgtA/B/C-like"/>
</dbReference>